<sequence>MCRSCPIKNVRTERGFVTESLIVRYKYYSAPNFPNCFAQCHCSPTPNCIPAPSLKR</sequence>
<dbReference type="Proteomes" id="UP000272025">
    <property type="component" value="Unassembled WGS sequence"/>
</dbReference>
<evidence type="ECO:0000313" key="1">
    <source>
        <dbReference type="EMBL" id="ROT42321.1"/>
    </source>
</evidence>
<reference evidence="1 2" key="1">
    <citation type="journal article" date="2018" name="Mol. Ecol.">
        <title>The obligate alkalophilic soda-lake fungus Sodiomyces alkalinus has shifted to a protein diet.</title>
        <authorList>
            <person name="Grum-Grzhimaylo A.A."/>
            <person name="Falkoski D.L."/>
            <person name="van den Heuvel J."/>
            <person name="Valero-Jimenez C.A."/>
            <person name="Min B."/>
            <person name="Choi I.G."/>
            <person name="Lipzen A."/>
            <person name="Daum C.G."/>
            <person name="Aanen D.K."/>
            <person name="Tsang A."/>
            <person name="Henrissat B."/>
            <person name="Bilanenko E.N."/>
            <person name="de Vries R.P."/>
            <person name="van Kan J.A.L."/>
            <person name="Grigoriev I.V."/>
            <person name="Debets A.J.M."/>
        </authorList>
    </citation>
    <scope>NUCLEOTIDE SEQUENCE [LARGE SCALE GENOMIC DNA]</scope>
    <source>
        <strain evidence="1 2">F11</strain>
    </source>
</reference>
<accession>A0A3N2Q6C5</accession>
<keyword evidence="2" id="KW-1185">Reference proteome</keyword>
<organism evidence="1 2">
    <name type="scientific">Sodiomyces alkalinus (strain CBS 110278 / VKM F-3762 / F11)</name>
    <name type="common">Alkaliphilic filamentous fungus</name>
    <dbReference type="NCBI Taxonomy" id="1314773"/>
    <lineage>
        <taxon>Eukaryota</taxon>
        <taxon>Fungi</taxon>
        <taxon>Dikarya</taxon>
        <taxon>Ascomycota</taxon>
        <taxon>Pezizomycotina</taxon>
        <taxon>Sordariomycetes</taxon>
        <taxon>Hypocreomycetidae</taxon>
        <taxon>Glomerellales</taxon>
        <taxon>Plectosphaerellaceae</taxon>
        <taxon>Sodiomyces</taxon>
    </lineage>
</organism>
<proteinExistence type="predicted"/>
<dbReference type="RefSeq" id="XP_028470127.1">
    <property type="nucleotide sequence ID" value="XM_028606664.1"/>
</dbReference>
<evidence type="ECO:0000313" key="2">
    <source>
        <dbReference type="Proteomes" id="UP000272025"/>
    </source>
</evidence>
<protein>
    <submittedName>
        <fullName evidence="1">Uncharacterized protein</fullName>
    </submittedName>
</protein>
<dbReference type="AlphaFoldDB" id="A0A3N2Q6C5"/>
<dbReference type="EMBL" id="ML119051">
    <property type="protein sequence ID" value="ROT42321.1"/>
    <property type="molecule type" value="Genomic_DNA"/>
</dbReference>
<gene>
    <name evidence="1" type="ORF">SODALDRAFT_12561</name>
</gene>
<name>A0A3N2Q6C5_SODAK</name>
<dbReference type="GeneID" id="39575142"/>